<comment type="caution">
    <text evidence="1">The sequence shown here is derived from an EMBL/GenBank/DDBJ whole genome shotgun (WGS) entry which is preliminary data.</text>
</comment>
<evidence type="ECO:0000313" key="2">
    <source>
        <dbReference type="Proteomes" id="UP001162992"/>
    </source>
</evidence>
<name>A0ACC2A776_DIPCM</name>
<dbReference type="Proteomes" id="UP001162992">
    <property type="component" value="Chromosome 24"/>
</dbReference>
<reference evidence="2" key="1">
    <citation type="journal article" date="2024" name="Proc. Natl. Acad. Sci. U.S.A.">
        <title>Extraordinary preservation of gene collinearity over three hundred million years revealed in homosporous lycophytes.</title>
        <authorList>
            <person name="Li C."/>
            <person name="Wickell D."/>
            <person name="Kuo L.Y."/>
            <person name="Chen X."/>
            <person name="Nie B."/>
            <person name="Liao X."/>
            <person name="Peng D."/>
            <person name="Ji J."/>
            <person name="Jenkins J."/>
            <person name="Williams M."/>
            <person name="Shu S."/>
            <person name="Plott C."/>
            <person name="Barry K."/>
            <person name="Rajasekar S."/>
            <person name="Grimwood J."/>
            <person name="Han X."/>
            <person name="Sun S."/>
            <person name="Hou Z."/>
            <person name="He W."/>
            <person name="Dai G."/>
            <person name="Sun C."/>
            <person name="Schmutz J."/>
            <person name="Leebens-Mack J.H."/>
            <person name="Li F.W."/>
            <person name="Wang L."/>
        </authorList>
    </citation>
    <scope>NUCLEOTIDE SEQUENCE [LARGE SCALE GENOMIC DNA]</scope>
    <source>
        <strain evidence="2">cv. PW_Plant_1</strain>
    </source>
</reference>
<organism evidence="1 2">
    <name type="scientific">Diphasiastrum complanatum</name>
    <name type="common">Issler's clubmoss</name>
    <name type="synonym">Lycopodium complanatum</name>
    <dbReference type="NCBI Taxonomy" id="34168"/>
    <lineage>
        <taxon>Eukaryota</taxon>
        <taxon>Viridiplantae</taxon>
        <taxon>Streptophyta</taxon>
        <taxon>Embryophyta</taxon>
        <taxon>Tracheophyta</taxon>
        <taxon>Lycopodiopsida</taxon>
        <taxon>Lycopodiales</taxon>
        <taxon>Lycopodiaceae</taxon>
        <taxon>Lycopodioideae</taxon>
        <taxon>Diphasiastrum</taxon>
    </lineage>
</organism>
<dbReference type="EMBL" id="CM055115">
    <property type="protein sequence ID" value="KAJ7513401.1"/>
    <property type="molecule type" value="Genomic_DNA"/>
</dbReference>
<sequence>MKDGGSNSPVAWSLEVIKETITNTGLLSPSQALNNARATKAPEHATNSSLEQELYDLCSIGEDVLLSDNAEAEKTPEAFAGYGSSRRLRSEWDTIRYDGMKAGMSSEAPAKLGRDYTRAAAYSLLSASSAENLQDMFGSISEPRSSTRPVDIVQNGKRGEEQCRARRKLYKQKSWSSEVDHDEAWERRKDRLSLEHSNSATYYQGGAKKLGRCVSDCGDMTWPNGHGLRSVSRTRSLTDEDLDELRGCIDLGFGFSNQADPKLWDTLPALELCYAISQQLKDEQSRLSPDSVLEKNALESSANSSNQTASPAAGSWLISSPGDHPQEVKERLRHWAQAVACTVRQGY</sequence>
<proteinExistence type="predicted"/>
<keyword evidence="2" id="KW-1185">Reference proteome</keyword>
<accession>A0ACC2A776</accession>
<evidence type="ECO:0000313" key="1">
    <source>
        <dbReference type="EMBL" id="KAJ7513401.1"/>
    </source>
</evidence>
<protein>
    <submittedName>
        <fullName evidence="1">Uncharacterized protein</fullName>
    </submittedName>
</protein>
<gene>
    <name evidence="1" type="ORF">O6H91_24G005600</name>
</gene>